<keyword evidence="3" id="KW-1185">Reference proteome</keyword>
<dbReference type="Proteomes" id="UP000503840">
    <property type="component" value="Unassembled WGS sequence"/>
</dbReference>
<dbReference type="PANTHER" id="PTHR43064">
    <property type="entry name" value="PHOSPHORIBOSYLAMINOIMIDAZOLE CARBOXYLASE-RELATED"/>
    <property type="match status" value="1"/>
</dbReference>
<organism evidence="2 3">
    <name type="scientific">Desulfovibrio subterraneus</name>
    <dbReference type="NCBI Taxonomy" id="2718620"/>
    <lineage>
        <taxon>Bacteria</taxon>
        <taxon>Pseudomonadati</taxon>
        <taxon>Thermodesulfobacteriota</taxon>
        <taxon>Desulfovibrionia</taxon>
        <taxon>Desulfovibrionales</taxon>
        <taxon>Desulfovibrionaceae</taxon>
        <taxon>Desulfovibrio</taxon>
    </lineage>
</organism>
<dbReference type="Pfam" id="PF00731">
    <property type="entry name" value="AIRC"/>
    <property type="match status" value="1"/>
</dbReference>
<dbReference type="PANTHER" id="PTHR43064:SF1">
    <property type="entry name" value="SLL1489 PROTEIN"/>
    <property type="match status" value="1"/>
</dbReference>
<proteinExistence type="predicted"/>
<comment type="caution">
    <text evidence="2">The sequence shown here is derived from an EMBL/GenBank/DDBJ whole genome shotgun (WGS) entry which is preliminary data.</text>
</comment>
<dbReference type="GO" id="GO:0006189">
    <property type="term" value="P:'de novo' IMP biosynthetic process"/>
    <property type="evidence" value="ECO:0007669"/>
    <property type="project" value="InterPro"/>
</dbReference>
<protein>
    <submittedName>
        <fullName evidence="2">1-(5-phosphoribosyl)-5-amino-4-imidazole-carboxyl ate carboxylase</fullName>
    </submittedName>
</protein>
<dbReference type="InterPro" id="IPR000031">
    <property type="entry name" value="PurE_dom"/>
</dbReference>
<evidence type="ECO:0000259" key="1">
    <source>
        <dbReference type="SMART" id="SM01001"/>
    </source>
</evidence>
<evidence type="ECO:0000313" key="2">
    <source>
        <dbReference type="EMBL" id="GFM31754.1"/>
    </source>
</evidence>
<accession>A0A7J0BEX5</accession>
<name>A0A7J0BEX5_9BACT</name>
<dbReference type="Gene3D" id="3.40.50.1970">
    <property type="match status" value="1"/>
</dbReference>
<dbReference type="SMART" id="SM01001">
    <property type="entry name" value="AIRC"/>
    <property type="match status" value="1"/>
</dbReference>
<dbReference type="SUPFAM" id="SSF52255">
    <property type="entry name" value="N5-CAIR mutase (phosphoribosylaminoimidazole carboxylase, PurE)"/>
    <property type="match status" value="1"/>
</dbReference>
<evidence type="ECO:0000313" key="3">
    <source>
        <dbReference type="Proteomes" id="UP000503840"/>
    </source>
</evidence>
<feature type="domain" description="PurE" evidence="1">
    <location>
        <begin position="128"/>
        <end position="260"/>
    </location>
</feature>
<dbReference type="NCBIfam" id="NF033503">
    <property type="entry name" value="LarB"/>
    <property type="match status" value="1"/>
</dbReference>
<dbReference type="EMBL" id="BLVO01000004">
    <property type="protein sequence ID" value="GFM31754.1"/>
    <property type="molecule type" value="Genomic_DNA"/>
</dbReference>
<dbReference type="RefSeq" id="WP_243452023.1">
    <property type="nucleotide sequence ID" value="NZ_BLVO01000004.1"/>
</dbReference>
<reference evidence="2 3" key="1">
    <citation type="submission" date="2020-05" db="EMBL/GenBank/DDBJ databases">
        <title>Draft genome sequence of Desulfovibrio sp. strain HN2T.</title>
        <authorList>
            <person name="Ueno A."/>
            <person name="Tamazawa S."/>
            <person name="Tamamura S."/>
            <person name="Murakami T."/>
            <person name="Kiyama T."/>
            <person name="Inomata H."/>
            <person name="Amano Y."/>
            <person name="Miyakawa K."/>
            <person name="Tamaki H."/>
            <person name="Naganuma T."/>
            <person name="Kaneko K."/>
        </authorList>
    </citation>
    <scope>NUCLEOTIDE SEQUENCE [LARGE SCALE GENOMIC DNA]</scope>
    <source>
        <strain evidence="2 3">HN2</strain>
    </source>
</reference>
<sequence length="261" mass="26532">MHDHDMAALLHSTLNAVAEGTLSPEEAALRLKTAPSEAALNGVHVDLHRAMRTGLGEAVLALGKSDDRLITAVERLSGQQTPVLATRVSAAQGALLQHHFPHGTLHADAGLFCIGRDLSLTPPYTANGDVLVVTAGAADMGVALEALGTARFYGLDAGLVPDVGVAGLHRITPHLAALHKAKLLIVVAGMEGALPSVIAGLCGCPVIGVPTSVGYGAGAGGITPLFAMLNSCAAGISVVNIDNGYGAAVFAAKILNTFRHE</sequence>
<dbReference type="GO" id="GO:0016787">
    <property type="term" value="F:hydrolase activity"/>
    <property type="evidence" value="ECO:0007669"/>
    <property type="project" value="InterPro"/>
</dbReference>
<dbReference type="AlphaFoldDB" id="A0A7J0BEX5"/>
<gene>
    <name evidence="2" type="ORF">DSM101010T_01190</name>
</gene>
<dbReference type="InterPro" id="IPR039476">
    <property type="entry name" value="P2CMN_synthase_LarB"/>
</dbReference>